<gene>
    <name evidence="10" type="ordered locus">Acid_6332</name>
</gene>
<dbReference type="InParanoid" id="Q01SW2"/>
<name>Q01SW2_SOLUE</name>
<dbReference type="Pfam" id="PF25917">
    <property type="entry name" value="BSH_RND"/>
    <property type="match status" value="1"/>
</dbReference>
<accession>Q01SW2</accession>
<feature type="domain" description="p-hydroxybenzoic acid efflux pump subunit AaeA-like beta-barrel" evidence="9">
    <location>
        <begin position="329"/>
        <end position="414"/>
    </location>
</feature>
<keyword evidence="5" id="KW-0175">Coiled coil</keyword>
<organism evidence="10">
    <name type="scientific">Solibacter usitatus (strain Ellin6076)</name>
    <dbReference type="NCBI Taxonomy" id="234267"/>
    <lineage>
        <taxon>Bacteria</taxon>
        <taxon>Pseudomonadati</taxon>
        <taxon>Acidobacteriota</taxon>
        <taxon>Terriglobia</taxon>
        <taxon>Bryobacterales</taxon>
        <taxon>Solibacteraceae</taxon>
        <taxon>Candidatus Solibacter</taxon>
    </lineage>
</organism>
<dbReference type="Gene3D" id="2.40.50.100">
    <property type="match status" value="1"/>
</dbReference>
<dbReference type="KEGG" id="sus:Acid_6332"/>
<feature type="coiled-coil region" evidence="5">
    <location>
        <begin position="150"/>
        <end position="184"/>
    </location>
</feature>
<dbReference type="Gene3D" id="1.10.287.470">
    <property type="entry name" value="Helix hairpin bin"/>
    <property type="match status" value="2"/>
</dbReference>
<keyword evidence="3 6" id="KW-1133">Transmembrane helix</keyword>
<dbReference type="OrthoDB" id="9811754at2"/>
<dbReference type="InterPro" id="IPR058634">
    <property type="entry name" value="AaeA-lik-b-barrel"/>
</dbReference>
<dbReference type="SUPFAM" id="SSF111369">
    <property type="entry name" value="HlyD-like secretion proteins"/>
    <property type="match status" value="2"/>
</dbReference>
<evidence type="ECO:0000256" key="3">
    <source>
        <dbReference type="ARBA" id="ARBA00022989"/>
    </source>
</evidence>
<dbReference type="InterPro" id="IPR050739">
    <property type="entry name" value="MFP"/>
</dbReference>
<evidence type="ECO:0000256" key="5">
    <source>
        <dbReference type="SAM" id="Coils"/>
    </source>
</evidence>
<comment type="subcellular location">
    <subcellularLocation>
        <location evidence="1">Membrane</location>
        <topology evidence="1">Single-pass membrane protein</topology>
    </subcellularLocation>
</comment>
<dbReference type="Pfam" id="PF25876">
    <property type="entry name" value="HH_MFP_RND"/>
    <property type="match status" value="1"/>
</dbReference>
<dbReference type="PANTHER" id="PTHR30386:SF26">
    <property type="entry name" value="TRANSPORT PROTEIN COMB"/>
    <property type="match status" value="1"/>
</dbReference>
<dbReference type="PRINTS" id="PR01490">
    <property type="entry name" value="RTXTOXIND"/>
</dbReference>
<dbReference type="FunCoup" id="Q01SW2">
    <property type="interactions" value="254"/>
</dbReference>
<feature type="transmembrane region" description="Helical" evidence="6">
    <location>
        <begin position="27"/>
        <end position="46"/>
    </location>
</feature>
<dbReference type="Gene3D" id="2.40.30.170">
    <property type="match status" value="1"/>
</dbReference>
<dbReference type="Pfam" id="PF25963">
    <property type="entry name" value="Beta-barrel_AAEA"/>
    <property type="match status" value="1"/>
</dbReference>
<evidence type="ECO:0000256" key="4">
    <source>
        <dbReference type="ARBA" id="ARBA00023136"/>
    </source>
</evidence>
<evidence type="ECO:0000256" key="1">
    <source>
        <dbReference type="ARBA" id="ARBA00004167"/>
    </source>
</evidence>
<dbReference type="HOGENOM" id="CLU_018816_15_1_0"/>
<proteinExistence type="predicted"/>
<dbReference type="InterPro" id="IPR058625">
    <property type="entry name" value="MdtA-like_BSH"/>
</dbReference>
<evidence type="ECO:0000259" key="9">
    <source>
        <dbReference type="Pfam" id="PF25963"/>
    </source>
</evidence>
<reference evidence="10" key="1">
    <citation type="submission" date="2006-10" db="EMBL/GenBank/DDBJ databases">
        <title>Complete sequence of Solibacter usitatus Ellin6076.</title>
        <authorList>
            <consortium name="US DOE Joint Genome Institute"/>
            <person name="Copeland A."/>
            <person name="Lucas S."/>
            <person name="Lapidus A."/>
            <person name="Barry K."/>
            <person name="Detter J.C."/>
            <person name="Glavina del Rio T."/>
            <person name="Hammon N."/>
            <person name="Israni S."/>
            <person name="Dalin E."/>
            <person name="Tice H."/>
            <person name="Pitluck S."/>
            <person name="Thompson L.S."/>
            <person name="Brettin T."/>
            <person name="Bruce D."/>
            <person name="Han C."/>
            <person name="Tapia R."/>
            <person name="Gilna P."/>
            <person name="Schmutz J."/>
            <person name="Larimer F."/>
            <person name="Land M."/>
            <person name="Hauser L."/>
            <person name="Kyrpides N."/>
            <person name="Mikhailova N."/>
            <person name="Janssen P.H."/>
            <person name="Kuske C.R."/>
            <person name="Richardson P."/>
        </authorList>
    </citation>
    <scope>NUCLEOTIDE SEQUENCE</scope>
    <source>
        <strain evidence="10">Ellin6076</strain>
    </source>
</reference>
<dbReference type="EMBL" id="CP000473">
    <property type="protein sequence ID" value="ABJ87258.1"/>
    <property type="molecule type" value="Genomic_DNA"/>
</dbReference>
<keyword evidence="4 6" id="KW-0472">Membrane</keyword>
<dbReference type="InterPro" id="IPR058624">
    <property type="entry name" value="MdtA-like_HH"/>
</dbReference>
<dbReference type="STRING" id="234267.Acid_6332"/>
<dbReference type="eggNOG" id="COG1566">
    <property type="taxonomic scope" value="Bacteria"/>
</dbReference>
<feature type="domain" description="Multidrug resistance protein MdtA-like barrel-sandwich hybrid" evidence="8">
    <location>
        <begin position="67"/>
        <end position="323"/>
    </location>
</feature>
<dbReference type="GO" id="GO:0016020">
    <property type="term" value="C:membrane"/>
    <property type="evidence" value="ECO:0007669"/>
    <property type="project" value="UniProtKB-SubCell"/>
</dbReference>
<evidence type="ECO:0000256" key="2">
    <source>
        <dbReference type="ARBA" id="ARBA00022692"/>
    </source>
</evidence>
<keyword evidence="2 6" id="KW-0812">Transmembrane</keyword>
<evidence type="ECO:0000256" key="6">
    <source>
        <dbReference type="SAM" id="Phobius"/>
    </source>
</evidence>
<sequence length="422" mass="45417">MADTLVETPKTETPPPRIVRKPKRHRGALIAMLVLLPLLVGGYFLWKYLGTYESTDDAQIDGHIHAISARISGHISQVLVEDQQIVKAGDVLVVIDPRDYDVAVAKAEADVADARAALTGSQTEIPITSTNTASTLQTAQSTLADSRAGLLSAQRQLSAAESRLAAAEAQVTEAQANYKKAADDERRYKQLVDKEEISQQLYEQAAQAAAAAKATVDTRIASVNEARHNVAVAEAAIQQAQAKVPQAEASIQSALTAPQQVAISRSKAKSSEAKLAQQAALLAQARLNQSYTTIVAPAAGIIGKKTVEVGQNVSPGQQLMAIVQLDDVWVIANFKETQLRRMQPGQRVRFSVDAYSREYQGRITGIGGASGSRFSLLPPENATGNYVKVVQRIPVRIDLDPGQNADHHLRPGMSVDPKVFLR</sequence>
<feature type="coiled-coil region" evidence="5">
    <location>
        <begin position="223"/>
        <end position="250"/>
    </location>
</feature>
<protein>
    <submittedName>
        <fullName evidence="10">Secretion protein HlyD family protein</fullName>
    </submittedName>
</protein>
<dbReference type="AlphaFoldDB" id="Q01SW2"/>
<dbReference type="PANTHER" id="PTHR30386">
    <property type="entry name" value="MEMBRANE FUSION SUBUNIT OF EMRAB-TOLC MULTIDRUG EFFLUX PUMP"/>
    <property type="match status" value="1"/>
</dbReference>
<evidence type="ECO:0000259" key="7">
    <source>
        <dbReference type="Pfam" id="PF25876"/>
    </source>
</evidence>
<feature type="domain" description="Multidrug resistance protein MdtA-like alpha-helical hairpin" evidence="7">
    <location>
        <begin position="164"/>
        <end position="230"/>
    </location>
</feature>
<evidence type="ECO:0000259" key="8">
    <source>
        <dbReference type="Pfam" id="PF25917"/>
    </source>
</evidence>
<dbReference type="GO" id="GO:0055085">
    <property type="term" value="P:transmembrane transport"/>
    <property type="evidence" value="ECO:0007669"/>
    <property type="project" value="InterPro"/>
</dbReference>
<evidence type="ECO:0000313" key="10">
    <source>
        <dbReference type="EMBL" id="ABJ87258.1"/>
    </source>
</evidence>